<accession>A0ABT1CTY2</accession>
<dbReference type="Gene3D" id="3.90.550.10">
    <property type="entry name" value="Spore Coat Polysaccharide Biosynthesis Protein SpsA, Chain A"/>
    <property type="match status" value="1"/>
</dbReference>
<name>A0ABT1CTY2_9HYPH</name>
<proteinExistence type="predicted"/>
<dbReference type="EMBL" id="JAAAML010000003">
    <property type="protein sequence ID" value="MCO6409668.1"/>
    <property type="molecule type" value="Genomic_DNA"/>
</dbReference>
<comment type="caution">
    <text evidence="1">The sequence shown here is derived from an EMBL/GenBank/DDBJ whole genome shotgun (WGS) entry which is preliminary data.</text>
</comment>
<evidence type="ECO:0000313" key="2">
    <source>
        <dbReference type="Proteomes" id="UP001320715"/>
    </source>
</evidence>
<dbReference type="Proteomes" id="UP001320715">
    <property type="component" value="Unassembled WGS sequence"/>
</dbReference>
<organism evidence="1 2">
    <name type="scientific">Hoeflea alexandrii</name>
    <dbReference type="NCBI Taxonomy" id="288436"/>
    <lineage>
        <taxon>Bacteria</taxon>
        <taxon>Pseudomonadati</taxon>
        <taxon>Pseudomonadota</taxon>
        <taxon>Alphaproteobacteria</taxon>
        <taxon>Hyphomicrobiales</taxon>
        <taxon>Rhizobiaceae</taxon>
        <taxon>Hoeflea</taxon>
    </lineage>
</organism>
<dbReference type="SUPFAM" id="SSF53448">
    <property type="entry name" value="Nucleotide-diphospho-sugar transferases"/>
    <property type="match status" value="1"/>
</dbReference>
<sequence length="382" mass="42329">MTLLSICIPVFGHSPGSQAAVIDSVRQMLGNARDDFQILIGDFSSDTEPLSRFASQQSDPRLTVMSPGPASGELAAAASKAACWNWMVPHTRGEWICLIEASDYADPDICAVLEATLKRVPQADALSWSRAGYVWPAARAGREIARIGTGSSLNLPQQKDMMQKLFYWADAGARPDCFFGAWHGAVRRELLERIRAAFSDVYFEQEAPETDSLCKTVLMAQCMVYWERPLSVQGLAGTPEHALPEAEARLEGFPFTTGMGNAAAIALSMERFKQRCGIELEGWEAGFIKACAHDCETATSGEEFHTRKAAYAQAITQWRGKKGLAGFKPEFRRNPKLPRFQGLKDQHLHFDMEMDRTASAAEFYRLINAMLFPVHLLDDKLA</sequence>
<dbReference type="InterPro" id="IPR029044">
    <property type="entry name" value="Nucleotide-diphossugar_trans"/>
</dbReference>
<reference evidence="1 2" key="1">
    <citation type="submission" date="2020-01" db="EMBL/GenBank/DDBJ databases">
        <title>Genomes of bacteria type strains.</title>
        <authorList>
            <person name="Chen J."/>
            <person name="Zhu S."/>
            <person name="Yang J."/>
        </authorList>
    </citation>
    <scope>NUCLEOTIDE SEQUENCE [LARGE SCALE GENOMIC DNA]</scope>
    <source>
        <strain evidence="1 2">DSM 16655</strain>
    </source>
</reference>
<evidence type="ECO:0000313" key="1">
    <source>
        <dbReference type="EMBL" id="MCO6409668.1"/>
    </source>
</evidence>
<evidence type="ECO:0008006" key="3">
    <source>
        <dbReference type="Google" id="ProtNLM"/>
    </source>
</evidence>
<gene>
    <name evidence="1" type="ORF">GTW23_15910</name>
</gene>
<protein>
    <recommendedName>
        <fullName evidence="3">Glycosyltransferase 2-like domain-containing protein</fullName>
    </recommendedName>
</protein>
<dbReference type="RefSeq" id="WP_252916480.1">
    <property type="nucleotide sequence ID" value="NZ_JAAAML010000003.1"/>
</dbReference>
<keyword evidence="2" id="KW-1185">Reference proteome</keyword>